<feature type="compositionally biased region" description="Polar residues" evidence="1">
    <location>
        <begin position="11"/>
        <end position="26"/>
    </location>
</feature>
<sequence length="110" mass="12460">MNASKARRTISQKNENTIEMSTNRTKSYPHTFNKGFRWLYAYRLGLASRTSCKSDPTADWEKSVTHQVASQLFSSLDGVNGLLQERAASGEETAGKRESELQKSRFLRGR</sequence>
<name>A0A1Z5T1V1_HORWE</name>
<evidence type="ECO:0000313" key="3">
    <source>
        <dbReference type="Proteomes" id="UP000194280"/>
    </source>
</evidence>
<dbReference type="Proteomes" id="UP000194280">
    <property type="component" value="Unassembled WGS sequence"/>
</dbReference>
<reference evidence="2 3" key="1">
    <citation type="submission" date="2017-01" db="EMBL/GenBank/DDBJ databases">
        <title>The recent genome duplication of the halophilic yeast Hortaea werneckii: insights from long-read sequencing.</title>
        <authorList>
            <person name="Sinha S."/>
            <person name="Flibotte S."/>
            <person name="Neira M."/>
            <person name="Lenassi M."/>
            <person name="Gostincar C."/>
            <person name="Stajich J.E."/>
            <person name="Nislow C.E."/>
        </authorList>
    </citation>
    <scope>NUCLEOTIDE SEQUENCE [LARGE SCALE GENOMIC DNA]</scope>
    <source>
        <strain evidence="2 3">EXF-2000</strain>
    </source>
</reference>
<feature type="region of interest" description="Disordered" evidence="1">
    <location>
        <begin position="87"/>
        <end position="110"/>
    </location>
</feature>
<organism evidence="2 3">
    <name type="scientific">Hortaea werneckii EXF-2000</name>
    <dbReference type="NCBI Taxonomy" id="1157616"/>
    <lineage>
        <taxon>Eukaryota</taxon>
        <taxon>Fungi</taxon>
        <taxon>Dikarya</taxon>
        <taxon>Ascomycota</taxon>
        <taxon>Pezizomycotina</taxon>
        <taxon>Dothideomycetes</taxon>
        <taxon>Dothideomycetidae</taxon>
        <taxon>Mycosphaerellales</taxon>
        <taxon>Teratosphaeriaceae</taxon>
        <taxon>Hortaea</taxon>
    </lineage>
</organism>
<dbReference type="VEuPathDB" id="FungiDB:BTJ68_09814"/>
<protein>
    <submittedName>
        <fullName evidence="2">Uncharacterized protein</fullName>
    </submittedName>
</protein>
<feature type="compositionally biased region" description="Basic residues" evidence="1">
    <location>
        <begin position="1"/>
        <end position="10"/>
    </location>
</feature>
<feature type="region of interest" description="Disordered" evidence="1">
    <location>
        <begin position="1"/>
        <end position="26"/>
    </location>
</feature>
<comment type="caution">
    <text evidence="2">The sequence shown here is derived from an EMBL/GenBank/DDBJ whole genome shotgun (WGS) entry which is preliminary data.</text>
</comment>
<gene>
    <name evidence="2" type="ORF">BTJ68_09814</name>
</gene>
<dbReference type="InParanoid" id="A0A1Z5T1V1"/>
<evidence type="ECO:0000313" key="2">
    <source>
        <dbReference type="EMBL" id="OTA29097.1"/>
    </source>
</evidence>
<dbReference type="EMBL" id="MUNK01000152">
    <property type="protein sequence ID" value="OTA29097.1"/>
    <property type="molecule type" value="Genomic_DNA"/>
</dbReference>
<accession>A0A1Z5T1V1</accession>
<dbReference type="AlphaFoldDB" id="A0A1Z5T1V1"/>
<keyword evidence="3" id="KW-1185">Reference proteome</keyword>
<evidence type="ECO:0000256" key="1">
    <source>
        <dbReference type="SAM" id="MobiDB-lite"/>
    </source>
</evidence>
<feature type="compositionally biased region" description="Basic and acidic residues" evidence="1">
    <location>
        <begin position="93"/>
        <end position="103"/>
    </location>
</feature>
<proteinExistence type="predicted"/>